<dbReference type="AlphaFoldDB" id="A0A0L8FP31"/>
<feature type="compositionally biased region" description="Polar residues" evidence="1">
    <location>
        <begin position="282"/>
        <end position="295"/>
    </location>
</feature>
<dbReference type="EMBL" id="KQ428101">
    <property type="protein sequence ID" value="KOF66449.1"/>
    <property type="molecule type" value="Genomic_DNA"/>
</dbReference>
<feature type="region of interest" description="Disordered" evidence="1">
    <location>
        <begin position="343"/>
        <end position="365"/>
    </location>
</feature>
<organism evidence="2">
    <name type="scientific">Octopus bimaculoides</name>
    <name type="common">California two-spotted octopus</name>
    <dbReference type="NCBI Taxonomy" id="37653"/>
    <lineage>
        <taxon>Eukaryota</taxon>
        <taxon>Metazoa</taxon>
        <taxon>Spiralia</taxon>
        <taxon>Lophotrochozoa</taxon>
        <taxon>Mollusca</taxon>
        <taxon>Cephalopoda</taxon>
        <taxon>Coleoidea</taxon>
        <taxon>Octopodiformes</taxon>
        <taxon>Octopoda</taxon>
        <taxon>Incirrata</taxon>
        <taxon>Octopodidae</taxon>
        <taxon>Octopus</taxon>
    </lineage>
</organism>
<reference evidence="2" key="1">
    <citation type="submission" date="2015-07" db="EMBL/GenBank/DDBJ databases">
        <title>MeaNS - Measles Nucleotide Surveillance Program.</title>
        <authorList>
            <person name="Tran T."/>
            <person name="Druce J."/>
        </authorList>
    </citation>
    <scope>NUCLEOTIDE SEQUENCE</scope>
    <source>
        <strain evidence="2">UCB-OBI-ISO-001</strain>
        <tissue evidence="2">Gonad</tissue>
    </source>
</reference>
<protein>
    <submittedName>
        <fullName evidence="2">Uncharacterized protein</fullName>
    </submittedName>
</protein>
<evidence type="ECO:0000256" key="1">
    <source>
        <dbReference type="SAM" id="MobiDB-lite"/>
    </source>
</evidence>
<evidence type="ECO:0000313" key="2">
    <source>
        <dbReference type="EMBL" id="KOF66449.1"/>
    </source>
</evidence>
<feature type="region of interest" description="Disordered" evidence="1">
    <location>
        <begin position="269"/>
        <end position="304"/>
    </location>
</feature>
<sequence length="365" mass="39608">MYRNSLKNECLAFQLKPPKPPSWRDFVTNNQRVLPTPSNSGVVSGGSGVDGLANSGSCTVGRGDCTSDHSYSNSSSPRRLRRVRAPPRIHRTRSHVVINEKDLPDDTLMVSLAEAKLEELRLGGYSNVQDERIYLEENSRRCWNWLDSIKTCEPLDEIVSSSSAVVTNVVEASAGLVDIQDADVLASKPDEGRPNNMKADEDIDVLSCSATNSSFSHGNESDVIAVTDSDGSSFIDDIDNEHGQLSDRSSNGEHAASFCDTARVRKLPATKRISSGLKKSPSDNSMLPTAPSNMESDADKPGEGCSTVADVVDQKKPMFAATVEGSRSPSNENLYKLLNTDMTESSNTVKLKTLTGKHKSRNNKV</sequence>
<proteinExistence type="predicted"/>
<name>A0A0L8FP31_OCTBM</name>
<feature type="compositionally biased region" description="Basic residues" evidence="1">
    <location>
        <begin position="355"/>
        <end position="365"/>
    </location>
</feature>
<accession>A0A0L8FP31</accession>
<gene>
    <name evidence="2" type="ORF">OCBIM_22012289mg</name>
</gene>
<feature type="region of interest" description="Disordered" evidence="1">
    <location>
        <begin position="235"/>
        <end position="257"/>
    </location>
</feature>